<evidence type="ECO:0000313" key="2">
    <source>
        <dbReference type="Proteomes" id="UP000818029"/>
    </source>
</evidence>
<name>A0ABM3AM36_GOSHI</name>
<dbReference type="RefSeq" id="XP_040955911.1">
    <property type="nucleotide sequence ID" value="XM_041099977.1"/>
</dbReference>
<dbReference type="Proteomes" id="UP000818029">
    <property type="component" value="Chromosome D08"/>
</dbReference>
<feature type="region of interest" description="Disordered" evidence="1">
    <location>
        <begin position="213"/>
        <end position="282"/>
    </location>
</feature>
<reference evidence="2" key="1">
    <citation type="journal article" date="2020" name="Nat. Genet.">
        <title>Genomic diversifications of five Gossypium allopolyploid species and their impact on cotton improvement.</title>
        <authorList>
            <person name="Chen Z.J."/>
            <person name="Sreedasyam A."/>
            <person name="Ando A."/>
            <person name="Song Q."/>
            <person name="De Santiago L.M."/>
            <person name="Hulse-Kemp A.M."/>
            <person name="Ding M."/>
            <person name="Ye W."/>
            <person name="Kirkbride R.C."/>
            <person name="Jenkins J."/>
            <person name="Plott C."/>
            <person name="Lovell J."/>
            <person name="Lin Y.M."/>
            <person name="Vaughn R."/>
            <person name="Liu B."/>
            <person name="Simpson S."/>
            <person name="Scheffler B.E."/>
            <person name="Wen L."/>
            <person name="Saski C.A."/>
            <person name="Grover C.E."/>
            <person name="Hu G."/>
            <person name="Conover J.L."/>
            <person name="Carlson J.W."/>
            <person name="Shu S."/>
            <person name="Boston L.B."/>
            <person name="Williams M."/>
            <person name="Peterson D.G."/>
            <person name="McGee K."/>
            <person name="Jones D.C."/>
            <person name="Wendel J.F."/>
            <person name="Stelly D.M."/>
            <person name="Grimwood J."/>
            <person name="Schmutz J."/>
        </authorList>
    </citation>
    <scope>NUCLEOTIDE SEQUENCE [LARGE SCALE GENOMIC DNA]</scope>
    <source>
        <strain evidence="2">cv. TM-1</strain>
    </source>
</reference>
<sequence length="657" mass="74130">MDEGQSSMMEAQLTNLTAMVSKLMTRGNAKASLCGICCLEGHTTDMCPTLQEGEANAVFPNQRRYDPYSATYNEGWRDHPNLRYQNRATPPGFDQKNSRQYNSSQQQPNHQNLSAETKTHTMLEQMMNMMVDQKKETKGRFQSLESAVKQLQTRASSTDPVANLRDNVSAITLRSGKELRSILKKFQKSDEENDTEVKKVRLSNIEEENLALPKVDLQPSQTAPKEVGKSRLQQSTTLHDAANSDQEMRVSKLRAQASQNANNQPRSYVPKAPFPQRLRKEKSDDVNAEILETFRKVQVNIPFINAFKQVPRYAKFLKELCTSKRKLIGNEKISLGENVSAVFQKKLPIKCKDPGMFSIPCKIGELKLDRAMLDLGASINVMPRSIYDKVQLGALKDTGLIIQLANRSNAYPDGVLEDVLVQVNELVFPADFYVLDMGASDNSVDVPLLLGRPFLKTARTKIDVHKGNLTMEFDGEIIKFNIFDAMRYPTDINSVFTLDVIDNFVQDVYELGEEDELKSVLAKSIFYIDKQEFMIFYSLIDSVCALDSPKLTRFKPILPNLTVTGKQVPSLISPPKLELKELPENLKYIYLGENQALPLIVVNALTESQESKLLRVLREHKEAFGWTLADIKGLSTTLCTHKIALEPDSVPKRDPQR</sequence>
<dbReference type="PANTHER" id="PTHR33067">
    <property type="entry name" value="RNA-DIRECTED DNA POLYMERASE-RELATED"/>
    <property type="match status" value="1"/>
</dbReference>
<feature type="region of interest" description="Disordered" evidence="1">
    <location>
        <begin position="75"/>
        <end position="114"/>
    </location>
</feature>
<protein>
    <recommendedName>
        <fullName evidence="4">Retrotransposon gag protein</fullName>
    </recommendedName>
</protein>
<evidence type="ECO:0000313" key="3">
    <source>
        <dbReference type="RefSeq" id="XP_040955911.1"/>
    </source>
</evidence>
<keyword evidence="2" id="KW-1185">Reference proteome</keyword>
<evidence type="ECO:0008006" key="4">
    <source>
        <dbReference type="Google" id="ProtNLM"/>
    </source>
</evidence>
<dbReference type="Gene3D" id="2.40.70.10">
    <property type="entry name" value="Acid Proteases"/>
    <property type="match status" value="1"/>
</dbReference>
<feature type="compositionally biased region" description="Polar residues" evidence="1">
    <location>
        <begin position="256"/>
        <end position="266"/>
    </location>
</feature>
<dbReference type="GeneID" id="107907995"/>
<dbReference type="PANTHER" id="PTHR33067:SF15">
    <property type="entry name" value="RNA-DIRECTED DNA POLYMERASE"/>
    <property type="match status" value="1"/>
</dbReference>
<organism evidence="2 3">
    <name type="scientific">Gossypium hirsutum</name>
    <name type="common">Upland cotton</name>
    <name type="synonym">Gossypium mexicanum</name>
    <dbReference type="NCBI Taxonomy" id="3635"/>
    <lineage>
        <taxon>Eukaryota</taxon>
        <taxon>Viridiplantae</taxon>
        <taxon>Streptophyta</taxon>
        <taxon>Embryophyta</taxon>
        <taxon>Tracheophyta</taxon>
        <taxon>Spermatophyta</taxon>
        <taxon>Magnoliopsida</taxon>
        <taxon>eudicotyledons</taxon>
        <taxon>Gunneridae</taxon>
        <taxon>Pentapetalae</taxon>
        <taxon>rosids</taxon>
        <taxon>malvids</taxon>
        <taxon>Malvales</taxon>
        <taxon>Malvaceae</taxon>
        <taxon>Malvoideae</taxon>
        <taxon>Gossypium</taxon>
    </lineage>
</organism>
<dbReference type="CDD" id="cd00303">
    <property type="entry name" value="retropepsin_like"/>
    <property type="match status" value="1"/>
</dbReference>
<feature type="compositionally biased region" description="Polar residues" evidence="1">
    <location>
        <begin position="98"/>
        <end position="114"/>
    </location>
</feature>
<dbReference type="InterPro" id="IPR021109">
    <property type="entry name" value="Peptidase_aspartic_dom_sf"/>
</dbReference>
<reference evidence="3" key="2">
    <citation type="submission" date="2025-08" db="UniProtKB">
        <authorList>
            <consortium name="RefSeq"/>
        </authorList>
    </citation>
    <scope>IDENTIFICATION</scope>
</reference>
<gene>
    <name evidence="3" type="primary">LOC107907995</name>
</gene>
<accession>A0ABM3AM36</accession>
<proteinExistence type="predicted"/>
<evidence type="ECO:0000256" key="1">
    <source>
        <dbReference type="SAM" id="MobiDB-lite"/>
    </source>
</evidence>